<accession>A0ABV8T221</accession>
<keyword evidence="3" id="KW-0731">Sigma factor</keyword>
<dbReference type="InterPro" id="IPR039425">
    <property type="entry name" value="RNA_pol_sigma-70-like"/>
</dbReference>
<dbReference type="PANTHER" id="PTHR43133:SF63">
    <property type="entry name" value="RNA POLYMERASE SIGMA FACTOR FECI-RELATED"/>
    <property type="match status" value="1"/>
</dbReference>
<dbReference type="SUPFAM" id="SSF88659">
    <property type="entry name" value="Sigma3 and sigma4 domains of RNA polymerase sigma factors"/>
    <property type="match status" value="1"/>
</dbReference>
<evidence type="ECO:0000256" key="3">
    <source>
        <dbReference type="ARBA" id="ARBA00023082"/>
    </source>
</evidence>
<dbReference type="NCBIfam" id="TIGR02937">
    <property type="entry name" value="sigma70-ECF"/>
    <property type="match status" value="1"/>
</dbReference>
<dbReference type="InterPro" id="IPR014284">
    <property type="entry name" value="RNA_pol_sigma-70_dom"/>
</dbReference>
<evidence type="ECO:0000313" key="7">
    <source>
        <dbReference type="EMBL" id="MFC4313751.1"/>
    </source>
</evidence>
<name>A0ABV8T221_9GAMM</name>
<dbReference type="Pfam" id="PF08281">
    <property type="entry name" value="Sigma70_r4_2"/>
    <property type="match status" value="1"/>
</dbReference>
<keyword evidence="2" id="KW-0805">Transcription regulation</keyword>
<comment type="caution">
    <text evidence="7">The sequence shown here is derived from an EMBL/GenBank/DDBJ whole genome shotgun (WGS) entry which is preliminary data.</text>
</comment>
<dbReference type="RefSeq" id="WP_380604350.1">
    <property type="nucleotide sequence ID" value="NZ_JBHSDU010000015.1"/>
</dbReference>
<organism evidence="7 8">
    <name type="scientific">Steroidobacter flavus</name>
    <dbReference type="NCBI Taxonomy" id="1842136"/>
    <lineage>
        <taxon>Bacteria</taxon>
        <taxon>Pseudomonadati</taxon>
        <taxon>Pseudomonadota</taxon>
        <taxon>Gammaproteobacteria</taxon>
        <taxon>Steroidobacterales</taxon>
        <taxon>Steroidobacteraceae</taxon>
        <taxon>Steroidobacter</taxon>
    </lineage>
</organism>
<protein>
    <submittedName>
        <fullName evidence="7">RNA polymerase sigma factor</fullName>
    </submittedName>
</protein>
<dbReference type="Gene3D" id="1.10.1740.10">
    <property type="match status" value="1"/>
</dbReference>
<dbReference type="Pfam" id="PF04542">
    <property type="entry name" value="Sigma70_r2"/>
    <property type="match status" value="1"/>
</dbReference>
<evidence type="ECO:0000259" key="6">
    <source>
        <dbReference type="Pfam" id="PF08281"/>
    </source>
</evidence>
<sequence length="161" mass="18282">MAEAFSDHAPEVRRFLNGRLHCPETAADITQETYLRLISTAPLKPVENLRAFIFRIARNLAIDHVRGRARQSVFEQGLENLYAVTGESPAQLDDALAARDDLERIQRSVEELAPLTRRVFELCRYEGLAHKEVAEQLGVSVSTVEKHMAAALDFLRERLER</sequence>
<evidence type="ECO:0000259" key="5">
    <source>
        <dbReference type="Pfam" id="PF04542"/>
    </source>
</evidence>
<keyword evidence="4" id="KW-0804">Transcription</keyword>
<proteinExistence type="inferred from homology"/>
<dbReference type="EMBL" id="JBHSDU010000015">
    <property type="protein sequence ID" value="MFC4313751.1"/>
    <property type="molecule type" value="Genomic_DNA"/>
</dbReference>
<dbReference type="InterPro" id="IPR013324">
    <property type="entry name" value="RNA_pol_sigma_r3/r4-like"/>
</dbReference>
<dbReference type="InterPro" id="IPR013325">
    <property type="entry name" value="RNA_pol_sigma_r2"/>
</dbReference>
<evidence type="ECO:0000256" key="1">
    <source>
        <dbReference type="ARBA" id="ARBA00010641"/>
    </source>
</evidence>
<dbReference type="PANTHER" id="PTHR43133">
    <property type="entry name" value="RNA POLYMERASE ECF-TYPE SIGMA FACTO"/>
    <property type="match status" value="1"/>
</dbReference>
<comment type="similarity">
    <text evidence="1">Belongs to the sigma-70 factor family. ECF subfamily.</text>
</comment>
<dbReference type="InterPro" id="IPR036388">
    <property type="entry name" value="WH-like_DNA-bd_sf"/>
</dbReference>
<dbReference type="Gene3D" id="1.10.10.10">
    <property type="entry name" value="Winged helix-like DNA-binding domain superfamily/Winged helix DNA-binding domain"/>
    <property type="match status" value="1"/>
</dbReference>
<feature type="domain" description="RNA polymerase sigma factor 70 region 4 type 2" evidence="6">
    <location>
        <begin position="103"/>
        <end position="153"/>
    </location>
</feature>
<keyword evidence="8" id="KW-1185">Reference proteome</keyword>
<evidence type="ECO:0000313" key="8">
    <source>
        <dbReference type="Proteomes" id="UP001595904"/>
    </source>
</evidence>
<reference evidence="8" key="1">
    <citation type="journal article" date="2019" name="Int. J. Syst. Evol. Microbiol.">
        <title>The Global Catalogue of Microorganisms (GCM) 10K type strain sequencing project: providing services to taxonomists for standard genome sequencing and annotation.</title>
        <authorList>
            <consortium name="The Broad Institute Genomics Platform"/>
            <consortium name="The Broad Institute Genome Sequencing Center for Infectious Disease"/>
            <person name="Wu L."/>
            <person name="Ma J."/>
        </authorList>
    </citation>
    <scope>NUCLEOTIDE SEQUENCE [LARGE SCALE GENOMIC DNA]</scope>
    <source>
        <strain evidence="8">CGMCC 1.10759</strain>
    </source>
</reference>
<dbReference type="InterPro" id="IPR013249">
    <property type="entry name" value="RNA_pol_sigma70_r4_t2"/>
</dbReference>
<dbReference type="InterPro" id="IPR007627">
    <property type="entry name" value="RNA_pol_sigma70_r2"/>
</dbReference>
<gene>
    <name evidence="7" type="ORF">ACFPN2_32050</name>
</gene>
<dbReference type="SUPFAM" id="SSF88946">
    <property type="entry name" value="Sigma2 domain of RNA polymerase sigma factors"/>
    <property type="match status" value="1"/>
</dbReference>
<evidence type="ECO:0000256" key="2">
    <source>
        <dbReference type="ARBA" id="ARBA00023015"/>
    </source>
</evidence>
<feature type="domain" description="RNA polymerase sigma-70 region 2" evidence="5">
    <location>
        <begin position="5"/>
        <end position="70"/>
    </location>
</feature>
<dbReference type="Proteomes" id="UP001595904">
    <property type="component" value="Unassembled WGS sequence"/>
</dbReference>
<evidence type="ECO:0000256" key="4">
    <source>
        <dbReference type="ARBA" id="ARBA00023163"/>
    </source>
</evidence>